<name>A0A5B0MFW5_PUCGR</name>
<sequence>MVFWLARGFIRQRSQQPCQPPIRRDRKNLDTASSRFQKGSILVGHFAIQIAFQRAGRLTITLKCMAFYFNGRLAH</sequence>
<accession>A0A5B0MFW5</accession>
<protein>
    <submittedName>
        <fullName evidence="1">Uncharacterized protein</fullName>
    </submittedName>
</protein>
<organism evidence="1 2">
    <name type="scientific">Puccinia graminis f. sp. tritici</name>
    <dbReference type="NCBI Taxonomy" id="56615"/>
    <lineage>
        <taxon>Eukaryota</taxon>
        <taxon>Fungi</taxon>
        <taxon>Dikarya</taxon>
        <taxon>Basidiomycota</taxon>
        <taxon>Pucciniomycotina</taxon>
        <taxon>Pucciniomycetes</taxon>
        <taxon>Pucciniales</taxon>
        <taxon>Pucciniaceae</taxon>
        <taxon>Puccinia</taxon>
    </lineage>
</organism>
<dbReference type="AlphaFoldDB" id="A0A5B0MFW5"/>
<comment type="caution">
    <text evidence="1">The sequence shown here is derived from an EMBL/GenBank/DDBJ whole genome shotgun (WGS) entry which is preliminary data.</text>
</comment>
<dbReference type="Proteomes" id="UP000325313">
    <property type="component" value="Unassembled WGS sequence"/>
</dbReference>
<dbReference type="EMBL" id="VDEP01000472">
    <property type="protein sequence ID" value="KAA1075591.1"/>
    <property type="molecule type" value="Genomic_DNA"/>
</dbReference>
<proteinExistence type="predicted"/>
<gene>
    <name evidence="1" type="ORF">PGTUg99_028565</name>
</gene>
<evidence type="ECO:0000313" key="1">
    <source>
        <dbReference type="EMBL" id="KAA1075591.1"/>
    </source>
</evidence>
<evidence type="ECO:0000313" key="2">
    <source>
        <dbReference type="Proteomes" id="UP000325313"/>
    </source>
</evidence>
<reference evidence="1 2" key="1">
    <citation type="submission" date="2019-05" db="EMBL/GenBank/DDBJ databases">
        <title>Emergence of the Ug99 lineage of the wheat stem rust pathogen through somatic hybridization.</title>
        <authorList>
            <person name="Li F."/>
            <person name="Upadhyaya N.M."/>
            <person name="Sperschneider J."/>
            <person name="Matny O."/>
            <person name="Nguyen-Phuc H."/>
            <person name="Mago R."/>
            <person name="Raley C."/>
            <person name="Miller M.E."/>
            <person name="Silverstein K.A.T."/>
            <person name="Henningsen E."/>
            <person name="Hirsch C.D."/>
            <person name="Visser B."/>
            <person name="Pretorius Z.A."/>
            <person name="Steffenson B.J."/>
            <person name="Schwessinger B."/>
            <person name="Dodds P.N."/>
            <person name="Figueroa M."/>
        </authorList>
    </citation>
    <scope>NUCLEOTIDE SEQUENCE [LARGE SCALE GENOMIC DNA]</scope>
    <source>
        <strain evidence="1 2">Ug99</strain>
    </source>
</reference>